<evidence type="ECO:0000313" key="2">
    <source>
        <dbReference type="EMBL" id="QJA91135.1"/>
    </source>
</evidence>
<proteinExistence type="predicted"/>
<dbReference type="AlphaFoldDB" id="A0A6M3LDA8"/>
<organism evidence="2">
    <name type="scientific">viral metagenome</name>
    <dbReference type="NCBI Taxonomy" id="1070528"/>
    <lineage>
        <taxon>unclassified sequences</taxon>
        <taxon>metagenomes</taxon>
        <taxon>organismal metagenomes</taxon>
    </lineage>
</organism>
<accession>A0A6M3LDA8</accession>
<gene>
    <name evidence="1" type="ORF">MM415A00701_0019</name>
    <name evidence="2" type="ORF">MM415B03456_0009</name>
</gene>
<protein>
    <submittedName>
        <fullName evidence="2">Uncharacterized protein</fullName>
    </submittedName>
</protein>
<dbReference type="EMBL" id="MT142426">
    <property type="protein sequence ID" value="QJA80550.1"/>
    <property type="molecule type" value="Genomic_DNA"/>
</dbReference>
<dbReference type="EMBL" id="MT142964">
    <property type="protein sequence ID" value="QJA91135.1"/>
    <property type="molecule type" value="Genomic_DNA"/>
</dbReference>
<name>A0A6M3LDA8_9ZZZZ</name>
<reference evidence="2" key="1">
    <citation type="submission" date="2020-03" db="EMBL/GenBank/DDBJ databases">
        <title>The deep terrestrial virosphere.</title>
        <authorList>
            <person name="Holmfeldt K."/>
            <person name="Nilsson E."/>
            <person name="Simone D."/>
            <person name="Lopez-Fernandez M."/>
            <person name="Wu X."/>
            <person name="de Brujin I."/>
            <person name="Lundin D."/>
            <person name="Andersson A."/>
            <person name="Bertilsson S."/>
            <person name="Dopson M."/>
        </authorList>
    </citation>
    <scope>NUCLEOTIDE SEQUENCE</scope>
    <source>
        <strain evidence="1">MM415A00701</strain>
        <strain evidence="2">MM415B03456</strain>
    </source>
</reference>
<evidence type="ECO:0000313" key="1">
    <source>
        <dbReference type="EMBL" id="QJA80550.1"/>
    </source>
</evidence>
<sequence>MLTQTHSYAHTVRLLHLCGVEKNEALLIIRNNEKAGTLKAMIWTLEKDGHNESRLDPHK</sequence>